<evidence type="ECO:0000256" key="2">
    <source>
        <dbReference type="ARBA" id="ARBA00005369"/>
    </source>
</evidence>
<dbReference type="GO" id="GO:0030091">
    <property type="term" value="P:protein repair"/>
    <property type="evidence" value="ECO:0007669"/>
    <property type="project" value="UniProtKB-UniRule"/>
</dbReference>
<evidence type="ECO:0000313" key="8">
    <source>
        <dbReference type="EMBL" id="RAL25359.1"/>
    </source>
</evidence>
<dbReference type="NCBIfam" id="TIGR00080">
    <property type="entry name" value="pimt"/>
    <property type="match status" value="1"/>
</dbReference>
<organism evidence="8 9">
    <name type="scientific">Lujinxingia litoralis</name>
    <dbReference type="NCBI Taxonomy" id="2211119"/>
    <lineage>
        <taxon>Bacteria</taxon>
        <taxon>Deltaproteobacteria</taxon>
        <taxon>Bradymonadales</taxon>
        <taxon>Lujinxingiaceae</taxon>
        <taxon>Lujinxingia</taxon>
    </lineage>
</organism>
<dbReference type="GO" id="GO:0004719">
    <property type="term" value="F:protein-L-isoaspartate (D-aspartate) O-methyltransferase activity"/>
    <property type="evidence" value="ECO:0007669"/>
    <property type="project" value="UniProtKB-UniRule"/>
</dbReference>
<dbReference type="GO" id="GO:0032259">
    <property type="term" value="P:methylation"/>
    <property type="evidence" value="ECO:0007669"/>
    <property type="project" value="UniProtKB-KW"/>
</dbReference>
<gene>
    <name evidence="7" type="primary">pcm</name>
    <name evidence="8" type="ORF">DL240_03875</name>
</gene>
<reference evidence="8 9" key="1">
    <citation type="submission" date="2018-05" db="EMBL/GenBank/DDBJ databases">
        <title>Lujinxingia marina gen. nov. sp. nov., a new facultative anaerobic member of the class Deltaproteobacteria, and proposal of Lujinxingaceae fam. nov.</title>
        <authorList>
            <person name="Li C.-M."/>
        </authorList>
    </citation>
    <scope>NUCLEOTIDE SEQUENCE [LARGE SCALE GENOMIC DNA]</scope>
    <source>
        <strain evidence="8 9">B210</strain>
    </source>
</reference>
<dbReference type="EMBL" id="QHKO01000001">
    <property type="protein sequence ID" value="RAL25359.1"/>
    <property type="molecule type" value="Genomic_DNA"/>
</dbReference>
<keyword evidence="4 7" id="KW-0489">Methyltransferase</keyword>
<dbReference type="Pfam" id="PF01135">
    <property type="entry name" value="PCMT"/>
    <property type="match status" value="1"/>
</dbReference>
<dbReference type="RefSeq" id="WP_111728531.1">
    <property type="nucleotide sequence ID" value="NZ_QHKO01000001.1"/>
</dbReference>
<dbReference type="SUPFAM" id="SSF53335">
    <property type="entry name" value="S-adenosyl-L-methionine-dependent methyltransferases"/>
    <property type="match status" value="1"/>
</dbReference>
<dbReference type="CDD" id="cd02440">
    <property type="entry name" value="AdoMet_MTases"/>
    <property type="match status" value="1"/>
</dbReference>
<evidence type="ECO:0000256" key="6">
    <source>
        <dbReference type="ARBA" id="ARBA00022691"/>
    </source>
</evidence>
<evidence type="ECO:0000313" key="9">
    <source>
        <dbReference type="Proteomes" id="UP000249169"/>
    </source>
</evidence>
<dbReference type="AlphaFoldDB" id="A0A328CE30"/>
<evidence type="ECO:0000256" key="4">
    <source>
        <dbReference type="ARBA" id="ARBA00022603"/>
    </source>
</evidence>
<name>A0A328CE30_9DELT</name>
<dbReference type="Gene3D" id="3.40.50.150">
    <property type="entry name" value="Vaccinia Virus protein VP39"/>
    <property type="match status" value="1"/>
</dbReference>
<keyword evidence="6 7" id="KW-0949">S-adenosyl-L-methionine</keyword>
<dbReference type="GO" id="GO:0005737">
    <property type="term" value="C:cytoplasm"/>
    <property type="evidence" value="ECO:0007669"/>
    <property type="project" value="UniProtKB-SubCell"/>
</dbReference>
<dbReference type="InterPro" id="IPR000682">
    <property type="entry name" value="PCMT"/>
</dbReference>
<comment type="similarity">
    <text evidence="2 7">Belongs to the methyltransferase superfamily. L-isoaspartyl/D-aspartyl protein methyltransferase family.</text>
</comment>
<accession>A0A328CE30</accession>
<comment type="caution">
    <text evidence="8">The sequence shown here is derived from an EMBL/GenBank/DDBJ whole genome shotgun (WGS) entry which is preliminary data.</text>
</comment>
<dbReference type="PANTHER" id="PTHR11579">
    <property type="entry name" value="PROTEIN-L-ISOASPARTATE O-METHYLTRANSFERASE"/>
    <property type="match status" value="1"/>
</dbReference>
<dbReference type="OrthoDB" id="9810066at2"/>
<keyword evidence="3 7" id="KW-0963">Cytoplasm</keyword>
<feature type="active site" evidence="7">
    <location>
        <position position="67"/>
    </location>
</feature>
<protein>
    <recommendedName>
        <fullName evidence="7">Protein-L-isoaspartate O-methyltransferase</fullName>
        <ecNumber evidence="7">2.1.1.77</ecNumber>
    </recommendedName>
    <alternativeName>
        <fullName evidence="7">L-isoaspartyl protein carboxyl methyltransferase</fullName>
    </alternativeName>
    <alternativeName>
        <fullName evidence="7">Protein L-isoaspartyl methyltransferase</fullName>
    </alternativeName>
    <alternativeName>
        <fullName evidence="7">Protein-beta-aspartate methyltransferase</fullName>
        <shortName evidence="7">PIMT</shortName>
    </alternativeName>
</protein>
<proteinExistence type="inferred from homology"/>
<comment type="catalytic activity">
    <reaction evidence="7">
        <text>[protein]-L-isoaspartate + S-adenosyl-L-methionine = [protein]-L-isoaspartate alpha-methyl ester + S-adenosyl-L-homocysteine</text>
        <dbReference type="Rhea" id="RHEA:12705"/>
        <dbReference type="Rhea" id="RHEA-COMP:12143"/>
        <dbReference type="Rhea" id="RHEA-COMP:12144"/>
        <dbReference type="ChEBI" id="CHEBI:57856"/>
        <dbReference type="ChEBI" id="CHEBI:59789"/>
        <dbReference type="ChEBI" id="CHEBI:90596"/>
        <dbReference type="ChEBI" id="CHEBI:90598"/>
        <dbReference type="EC" id="2.1.1.77"/>
    </reaction>
</comment>
<comment type="subcellular location">
    <subcellularLocation>
        <location evidence="1 7">Cytoplasm</location>
    </subcellularLocation>
</comment>
<dbReference type="HAMAP" id="MF_00090">
    <property type="entry name" value="PIMT"/>
    <property type="match status" value="1"/>
</dbReference>
<keyword evidence="9" id="KW-1185">Reference proteome</keyword>
<evidence type="ECO:0000256" key="5">
    <source>
        <dbReference type="ARBA" id="ARBA00022679"/>
    </source>
</evidence>
<dbReference type="EC" id="2.1.1.77" evidence="7"/>
<evidence type="ECO:0000256" key="1">
    <source>
        <dbReference type="ARBA" id="ARBA00004496"/>
    </source>
</evidence>
<keyword evidence="5 7" id="KW-0808">Transferase</keyword>
<evidence type="ECO:0000256" key="3">
    <source>
        <dbReference type="ARBA" id="ARBA00022490"/>
    </source>
</evidence>
<comment type="function">
    <text evidence="7">Catalyzes the methyl esterification of L-isoaspartyl residues in peptides and proteins that result from spontaneous decomposition of normal L-aspartyl and L-asparaginyl residues. It plays a role in the repair and/or degradation of damaged proteins.</text>
</comment>
<sequence length="230" mass="25752">MSDPREERYERARKQMVIDQLFARGIEHEAVLEAMRQVPRERFVSRRYRDRAYADTALPIGHGQTISQPYVVAWMTVLLRPHHEDRVLEVGTGSGYQAAVLARLVAEVFTIERIDAVAEEARDTLAELGVDNVAVRSGDGSTGWAGVAPFDAVLVTAGGPAVPSPLLEQLRVGGRLVMPVGPEGQPQTLVRITRTSERRYRREEFGEVRFVPLIGEEGFETDSGRREPWF</sequence>
<dbReference type="Proteomes" id="UP000249169">
    <property type="component" value="Unassembled WGS sequence"/>
</dbReference>
<dbReference type="FunFam" id="3.40.50.150:FF:000010">
    <property type="entry name" value="Protein-L-isoaspartate O-methyltransferase"/>
    <property type="match status" value="1"/>
</dbReference>
<dbReference type="NCBIfam" id="NF001453">
    <property type="entry name" value="PRK00312.1"/>
    <property type="match status" value="1"/>
</dbReference>
<evidence type="ECO:0000256" key="7">
    <source>
        <dbReference type="HAMAP-Rule" id="MF_00090"/>
    </source>
</evidence>
<dbReference type="PANTHER" id="PTHR11579:SF0">
    <property type="entry name" value="PROTEIN-L-ISOASPARTATE(D-ASPARTATE) O-METHYLTRANSFERASE"/>
    <property type="match status" value="1"/>
</dbReference>
<dbReference type="InterPro" id="IPR029063">
    <property type="entry name" value="SAM-dependent_MTases_sf"/>
</dbReference>